<comment type="caution">
    <text evidence="2">The sequence shown here is derived from an EMBL/GenBank/DDBJ whole genome shotgun (WGS) entry which is preliminary data.</text>
</comment>
<keyword evidence="3" id="KW-1185">Reference proteome</keyword>
<dbReference type="PANTHER" id="PTHR31099">
    <property type="entry name" value="OS06G0165300 PROTEIN"/>
    <property type="match status" value="1"/>
</dbReference>
<organism evidence="2 3">
    <name type="scientific">Mucuna pruriens</name>
    <name type="common">Velvet bean</name>
    <name type="synonym">Dolichos pruriens</name>
    <dbReference type="NCBI Taxonomy" id="157652"/>
    <lineage>
        <taxon>Eukaryota</taxon>
        <taxon>Viridiplantae</taxon>
        <taxon>Streptophyta</taxon>
        <taxon>Embryophyta</taxon>
        <taxon>Tracheophyta</taxon>
        <taxon>Spermatophyta</taxon>
        <taxon>Magnoliopsida</taxon>
        <taxon>eudicotyledons</taxon>
        <taxon>Gunneridae</taxon>
        <taxon>Pentapetalae</taxon>
        <taxon>rosids</taxon>
        <taxon>fabids</taxon>
        <taxon>Fabales</taxon>
        <taxon>Fabaceae</taxon>
        <taxon>Papilionoideae</taxon>
        <taxon>50 kb inversion clade</taxon>
        <taxon>NPAAA clade</taxon>
        <taxon>indigoferoid/millettioid clade</taxon>
        <taxon>Phaseoleae</taxon>
        <taxon>Mucuna</taxon>
    </lineage>
</organism>
<name>A0A371FL08_MUCPR</name>
<dbReference type="PANTHER" id="PTHR31099:SF49">
    <property type="entry name" value="MYOSIN HEAVY CHAIN-LIKE PROTEIN"/>
    <property type="match status" value="1"/>
</dbReference>
<dbReference type="Pfam" id="PF04195">
    <property type="entry name" value="Transposase_28"/>
    <property type="match status" value="1"/>
</dbReference>
<accession>A0A371FL08</accession>
<feature type="non-terminal residue" evidence="2">
    <location>
        <position position="1"/>
    </location>
</feature>
<reference evidence="2" key="1">
    <citation type="submission" date="2018-05" db="EMBL/GenBank/DDBJ databases">
        <title>Draft genome of Mucuna pruriens seed.</title>
        <authorList>
            <person name="Nnadi N.E."/>
            <person name="Vos R."/>
            <person name="Hasami M.H."/>
            <person name="Devisetty U.K."/>
            <person name="Aguiy J.C."/>
        </authorList>
    </citation>
    <scope>NUCLEOTIDE SEQUENCE [LARGE SCALE GENOMIC DNA]</scope>
    <source>
        <strain evidence="2">JCA_2017</strain>
    </source>
</reference>
<dbReference type="InterPro" id="IPR007321">
    <property type="entry name" value="Transposase_28"/>
</dbReference>
<sequence>MTEICHVTRQRCTQYQAKTAPTKETFPLPFPAFYSFGPSIHASSLVHSLQLPVRAFPVFNIYSVPLLPAANDARESSPHLGLHLTLASFVAGVSPQNAPDFPSQGNQSFDRVVSEVDFSAQRGGTSTSGSTDRVVSLLESYLTFYPYDTLPLKLGVKLPFTHFERSVLRVLNVALTQLHPNSWTFVRSFKLLCEDVGRAPSLGVFFWFFTLRKANRVGWISLSGRLKRKLFKPFLESYKVFKSRFFKVTRGDAGPNLLMDNSGKPFFPLHWTP</sequence>
<evidence type="ECO:0000259" key="1">
    <source>
        <dbReference type="Pfam" id="PF04195"/>
    </source>
</evidence>
<dbReference type="Proteomes" id="UP000257109">
    <property type="component" value="Unassembled WGS sequence"/>
</dbReference>
<protein>
    <recommendedName>
        <fullName evidence="1">Transposase (putative) gypsy type domain-containing protein</fullName>
    </recommendedName>
</protein>
<evidence type="ECO:0000313" key="2">
    <source>
        <dbReference type="EMBL" id="RDX78900.1"/>
    </source>
</evidence>
<dbReference type="AlphaFoldDB" id="A0A371FL08"/>
<feature type="domain" description="Transposase (putative) gypsy type" evidence="1">
    <location>
        <begin position="154"/>
        <end position="212"/>
    </location>
</feature>
<dbReference type="EMBL" id="QJKJ01008705">
    <property type="protein sequence ID" value="RDX78900.1"/>
    <property type="molecule type" value="Genomic_DNA"/>
</dbReference>
<proteinExistence type="predicted"/>
<evidence type="ECO:0000313" key="3">
    <source>
        <dbReference type="Proteomes" id="UP000257109"/>
    </source>
</evidence>
<dbReference type="OrthoDB" id="685909at2759"/>
<gene>
    <name evidence="2" type="ORF">CR513_40750</name>
</gene>